<dbReference type="InterPro" id="IPR002123">
    <property type="entry name" value="Plipid/glycerol_acylTrfase"/>
</dbReference>
<comment type="pathway">
    <text evidence="1">Lipid metabolism.</text>
</comment>
<feature type="domain" description="Phospholipid/glycerol acyltransferase" evidence="7">
    <location>
        <begin position="171"/>
        <end position="285"/>
    </location>
</feature>
<proteinExistence type="predicted"/>
<dbReference type="EMBL" id="HBKQ01027793">
    <property type="protein sequence ID" value="CAE2246038.1"/>
    <property type="molecule type" value="Transcribed_RNA"/>
</dbReference>
<dbReference type="GO" id="GO:0003841">
    <property type="term" value="F:1-acylglycerol-3-phosphate O-acyltransferase activity"/>
    <property type="evidence" value="ECO:0007669"/>
    <property type="project" value="TreeGrafter"/>
</dbReference>
<dbReference type="Pfam" id="PF01553">
    <property type="entry name" value="Acyltransferase"/>
    <property type="match status" value="1"/>
</dbReference>
<evidence type="ECO:0000256" key="6">
    <source>
        <dbReference type="SAM" id="Phobius"/>
    </source>
</evidence>
<dbReference type="SUPFAM" id="SSF69593">
    <property type="entry name" value="Glycerol-3-phosphate (1)-acyltransferase"/>
    <property type="match status" value="1"/>
</dbReference>
<evidence type="ECO:0000313" key="8">
    <source>
        <dbReference type="EMBL" id="CAE2246038.1"/>
    </source>
</evidence>
<evidence type="ECO:0000256" key="2">
    <source>
        <dbReference type="ARBA" id="ARBA00022516"/>
    </source>
</evidence>
<organism evidence="8">
    <name type="scientific">Odontella aurita</name>
    <dbReference type="NCBI Taxonomy" id="265563"/>
    <lineage>
        <taxon>Eukaryota</taxon>
        <taxon>Sar</taxon>
        <taxon>Stramenopiles</taxon>
        <taxon>Ochrophyta</taxon>
        <taxon>Bacillariophyta</taxon>
        <taxon>Mediophyceae</taxon>
        <taxon>Biddulphiophycidae</taxon>
        <taxon>Eupodiscales</taxon>
        <taxon>Odontellaceae</taxon>
        <taxon>Odontella</taxon>
    </lineage>
</organism>
<dbReference type="PANTHER" id="PTHR10434">
    <property type="entry name" value="1-ACYL-SN-GLYCEROL-3-PHOSPHATE ACYLTRANSFERASE"/>
    <property type="match status" value="1"/>
</dbReference>
<feature type="transmembrane region" description="Helical" evidence="6">
    <location>
        <begin position="6"/>
        <end position="30"/>
    </location>
</feature>
<keyword evidence="5" id="KW-0012">Acyltransferase</keyword>
<dbReference type="SMART" id="SM00563">
    <property type="entry name" value="PlsC"/>
    <property type="match status" value="1"/>
</dbReference>
<name>A0A7S4MVC7_9STRA</name>
<evidence type="ECO:0000259" key="7">
    <source>
        <dbReference type="SMART" id="SM00563"/>
    </source>
</evidence>
<dbReference type="CDD" id="cd07989">
    <property type="entry name" value="LPLAT_AGPAT-like"/>
    <property type="match status" value="1"/>
</dbReference>
<dbReference type="GO" id="GO:0006654">
    <property type="term" value="P:phosphatidic acid biosynthetic process"/>
    <property type="evidence" value="ECO:0007669"/>
    <property type="project" value="TreeGrafter"/>
</dbReference>
<keyword evidence="6" id="KW-1133">Transmembrane helix</keyword>
<sequence>MRLPVVGSVYFLSVVVGAVCLAHHGAIAFVPAHAGFVRAYYESAGCSRGPSECRSLAPLDMSSVTLESEESCVLSDEEVAPLMRFEKGGKEKVVNAFGLWGVAVTLLTCPIWALAMTIVDAICKSNEELDPHRSVYDATGKVWSKVWLTMANSYPTITGDLDRLREGQGACLYVANHASWLDIPVLCTVLDPVFKFISKAELIKVPCIGQQLTGGNHILIEREDRRSQLKTFKDGIGWLKSGVPLMAFPEGKRSIDGRLMDFKGGIFSMAVKTKVPIVPISIANTHAVMPSNALFPVQSGAGKLHVHIHEAIDTEGLAEGEIADAVRAALLSKMPKDQHPIKKEIAEEDIPTVDEILQQKAEIVGDKKIQSAA</sequence>
<dbReference type="PANTHER" id="PTHR10434:SF64">
    <property type="entry name" value="1-ACYL-SN-GLYCEROL-3-PHOSPHATE ACYLTRANSFERASE-RELATED"/>
    <property type="match status" value="1"/>
</dbReference>
<reference evidence="8" key="1">
    <citation type="submission" date="2021-01" db="EMBL/GenBank/DDBJ databases">
        <authorList>
            <person name="Corre E."/>
            <person name="Pelletier E."/>
            <person name="Niang G."/>
            <person name="Scheremetjew M."/>
            <person name="Finn R."/>
            <person name="Kale V."/>
            <person name="Holt S."/>
            <person name="Cochrane G."/>
            <person name="Meng A."/>
            <person name="Brown T."/>
            <person name="Cohen L."/>
        </authorList>
    </citation>
    <scope>NUCLEOTIDE SEQUENCE</scope>
    <source>
        <strain evidence="8">Isolate 1302-5</strain>
    </source>
</reference>
<keyword evidence="3" id="KW-0808">Transferase</keyword>
<evidence type="ECO:0000256" key="4">
    <source>
        <dbReference type="ARBA" id="ARBA00023098"/>
    </source>
</evidence>
<feature type="transmembrane region" description="Helical" evidence="6">
    <location>
        <begin position="93"/>
        <end position="115"/>
    </location>
</feature>
<keyword evidence="4" id="KW-0443">Lipid metabolism</keyword>
<evidence type="ECO:0000256" key="5">
    <source>
        <dbReference type="ARBA" id="ARBA00023315"/>
    </source>
</evidence>
<keyword evidence="2" id="KW-0444">Lipid biosynthesis</keyword>
<accession>A0A7S4MVC7</accession>
<evidence type="ECO:0000256" key="1">
    <source>
        <dbReference type="ARBA" id="ARBA00005189"/>
    </source>
</evidence>
<evidence type="ECO:0000256" key="3">
    <source>
        <dbReference type="ARBA" id="ARBA00022679"/>
    </source>
</evidence>
<keyword evidence="6" id="KW-0472">Membrane</keyword>
<gene>
    <name evidence="8" type="ORF">OAUR00152_LOCUS18786</name>
</gene>
<keyword evidence="6" id="KW-0812">Transmembrane</keyword>
<dbReference type="AlphaFoldDB" id="A0A7S4MVC7"/>
<protein>
    <recommendedName>
        <fullName evidence="7">Phospholipid/glycerol acyltransferase domain-containing protein</fullName>
    </recommendedName>
</protein>